<keyword evidence="1" id="KW-0732">Signal</keyword>
<dbReference type="EMBL" id="JAWDGP010002624">
    <property type="protein sequence ID" value="KAK3781324.1"/>
    <property type="molecule type" value="Genomic_DNA"/>
</dbReference>
<evidence type="ECO:0000256" key="1">
    <source>
        <dbReference type="SAM" id="SignalP"/>
    </source>
</evidence>
<name>A0AAE1A4Y0_9GAST</name>
<protein>
    <submittedName>
        <fullName evidence="2">Uncharacterized protein</fullName>
    </submittedName>
</protein>
<proteinExistence type="predicted"/>
<reference evidence="2" key="1">
    <citation type="journal article" date="2023" name="G3 (Bethesda)">
        <title>A reference genome for the long-term kleptoplast-retaining sea slug Elysia crispata morphotype clarki.</title>
        <authorList>
            <person name="Eastman K.E."/>
            <person name="Pendleton A.L."/>
            <person name="Shaikh M.A."/>
            <person name="Suttiyut T."/>
            <person name="Ogas R."/>
            <person name="Tomko P."/>
            <person name="Gavelis G."/>
            <person name="Widhalm J.R."/>
            <person name="Wisecaver J.H."/>
        </authorList>
    </citation>
    <scope>NUCLEOTIDE SEQUENCE</scope>
    <source>
        <strain evidence="2">ECLA1</strain>
    </source>
</reference>
<dbReference type="Proteomes" id="UP001283361">
    <property type="component" value="Unassembled WGS sequence"/>
</dbReference>
<evidence type="ECO:0000313" key="3">
    <source>
        <dbReference type="Proteomes" id="UP001283361"/>
    </source>
</evidence>
<keyword evidence="3" id="KW-1185">Reference proteome</keyword>
<dbReference type="AlphaFoldDB" id="A0AAE1A4Y0"/>
<feature type="signal peptide" evidence="1">
    <location>
        <begin position="1"/>
        <end position="24"/>
    </location>
</feature>
<gene>
    <name evidence="2" type="ORF">RRG08_018951</name>
</gene>
<evidence type="ECO:0000313" key="2">
    <source>
        <dbReference type="EMBL" id="KAK3781324.1"/>
    </source>
</evidence>
<organism evidence="2 3">
    <name type="scientific">Elysia crispata</name>
    <name type="common">lettuce slug</name>
    <dbReference type="NCBI Taxonomy" id="231223"/>
    <lineage>
        <taxon>Eukaryota</taxon>
        <taxon>Metazoa</taxon>
        <taxon>Spiralia</taxon>
        <taxon>Lophotrochozoa</taxon>
        <taxon>Mollusca</taxon>
        <taxon>Gastropoda</taxon>
        <taxon>Heterobranchia</taxon>
        <taxon>Euthyneura</taxon>
        <taxon>Panpulmonata</taxon>
        <taxon>Sacoglossa</taxon>
        <taxon>Placobranchoidea</taxon>
        <taxon>Plakobranchidae</taxon>
        <taxon>Elysia</taxon>
    </lineage>
</organism>
<comment type="caution">
    <text evidence="2">The sequence shown here is derived from an EMBL/GenBank/DDBJ whole genome shotgun (WGS) entry which is preliminary data.</text>
</comment>
<sequence>MLSTSLGPVFALVMAAVLTSAGDAAESALKLDVIVSALPSSTVSINCSFDPSLASMKTVNELKVFGSKPNSKKQDFQSFASVDRWNPDPILFSGAGRDGVDLIGSFGFESDISELALSWASPSLTSGLRYKCAAQGTDHNGQIVTISETTKIDDTTVEFSSLAKDMSLLSDYVKKTLNDIQRDLNAVKNKVNSNVDDISDLQNAVDTSVNTSKQMAKKLTTVPLKTDFSKLKDRVDQMDKLVSDHSKSIVLLSAMRDFHLSLTFQDTVYMASKYESYFDFSDADSQCEAIGGYLAEINTFTPIPRPQPRSSALSTVVVSAYLCFSSVPQTLSGPTFHFQLEPRVQLPKVFWSNLSGATSWPDGLPISKCPPLEQSPPRKGKILILWLALNPD</sequence>
<accession>A0AAE1A4Y0</accession>
<feature type="chain" id="PRO_5042281117" evidence="1">
    <location>
        <begin position="25"/>
        <end position="392"/>
    </location>
</feature>